<dbReference type="RefSeq" id="WP_070402609.1">
    <property type="nucleotide sequence ID" value="NZ_BJVW01000003.1"/>
</dbReference>
<dbReference type="KEGG" id="kba:A0U89_06915"/>
<proteinExistence type="predicted"/>
<gene>
    <name evidence="1" type="ORF">A0U89_06915</name>
</gene>
<sequence length="126" mass="14409">MSLGQLIGFLAPLGMPGVLFLLFVSVAVYLRKNQIADNTAFVNYQRVETGKLMADLAQARSDLERAETEYDRQRDNARLWHGRAHDQRLARIDDRQAYRLYEKRVGIDPLILPAVPELPPFVEEVV</sequence>
<evidence type="ECO:0000313" key="2">
    <source>
        <dbReference type="Proteomes" id="UP000179145"/>
    </source>
</evidence>
<dbReference type="STRING" id="153496.A0U89_06915"/>
<dbReference type="AlphaFoldDB" id="A0A1D8UTD0"/>
<dbReference type="Proteomes" id="UP000179145">
    <property type="component" value="Chromosome"/>
</dbReference>
<evidence type="ECO:0000313" key="1">
    <source>
        <dbReference type="EMBL" id="AOX16908.1"/>
    </source>
</evidence>
<organism evidence="1 2">
    <name type="scientific">Kozakia baliensis</name>
    <dbReference type="NCBI Taxonomy" id="153496"/>
    <lineage>
        <taxon>Bacteria</taxon>
        <taxon>Pseudomonadati</taxon>
        <taxon>Pseudomonadota</taxon>
        <taxon>Alphaproteobacteria</taxon>
        <taxon>Acetobacterales</taxon>
        <taxon>Acetobacteraceae</taxon>
        <taxon>Kozakia</taxon>
    </lineage>
</organism>
<name>A0A1D8UTD0_9PROT</name>
<dbReference type="EMBL" id="CP014674">
    <property type="protein sequence ID" value="AOX16908.1"/>
    <property type="molecule type" value="Genomic_DNA"/>
</dbReference>
<accession>A0A1D8UTD0</accession>
<protein>
    <submittedName>
        <fullName evidence="1">Uncharacterized protein</fullName>
    </submittedName>
</protein>
<keyword evidence="2" id="KW-1185">Reference proteome</keyword>
<reference evidence="1 2" key="1">
    <citation type="journal article" date="2016" name="Microb. Cell Fact.">
        <title>Dissection of exopolysaccharide biosynthesis in Kozakia baliensis.</title>
        <authorList>
            <person name="Brandt J.U."/>
            <person name="Jakob F."/>
            <person name="Behr J."/>
            <person name="Geissler A.J."/>
            <person name="Vogel R.F."/>
        </authorList>
    </citation>
    <scope>NUCLEOTIDE SEQUENCE [LARGE SCALE GENOMIC DNA]</scope>
    <source>
        <strain evidence="1 2">DSM 14400</strain>
    </source>
</reference>